<dbReference type="OrthoDB" id="9807558at2"/>
<keyword evidence="2" id="KW-0238">DNA-binding</keyword>
<dbReference type="InterPro" id="IPR029016">
    <property type="entry name" value="GAF-like_dom_sf"/>
</dbReference>
<dbReference type="SUPFAM" id="SSF46785">
    <property type="entry name" value="Winged helix' DNA-binding domain"/>
    <property type="match status" value="1"/>
</dbReference>
<feature type="domain" description="HTH iclR-type" evidence="4">
    <location>
        <begin position="21"/>
        <end position="83"/>
    </location>
</feature>
<dbReference type="Gene3D" id="1.10.10.10">
    <property type="entry name" value="Winged helix-like DNA-binding domain superfamily/Winged helix DNA-binding domain"/>
    <property type="match status" value="1"/>
</dbReference>
<dbReference type="PANTHER" id="PTHR30136:SF8">
    <property type="entry name" value="TRANSCRIPTIONAL REGULATORY PROTEIN"/>
    <property type="match status" value="1"/>
</dbReference>
<dbReference type="GO" id="GO:0003700">
    <property type="term" value="F:DNA-binding transcription factor activity"/>
    <property type="evidence" value="ECO:0007669"/>
    <property type="project" value="TreeGrafter"/>
</dbReference>
<keyword evidence="1" id="KW-0805">Transcription regulation</keyword>
<sequence length="266" mass="28004">MNAKKTTPDHSQPAEKRTGMIQSVAIAARFLNVLANAEEPLALGVIARRTDTGASSAHRYLQSLVKEQLAAQDPVSGLYDLGPAALNVGIAALRRIDPVEIAAAHMKSLTGNSAASGGVAIWTERGPTLVRWYRSAFFSVNSVALGDVLPLDNTACGLVFQAFLPAARVDAARQMQPEHFRGAPPHDDVLANIRATGHAEMSNHLLPHVTGQAVPVFDAQQEIACVMTTVANLGQNAGDQKALLQAALAVAQETGGTTPFQGFDAN</sequence>
<dbReference type="Gene3D" id="3.30.450.40">
    <property type="match status" value="1"/>
</dbReference>
<dbReference type="SMART" id="SM00346">
    <property type="entry name" value="HTH_ICLR"/>
    <property type="match status" value="1"/>
</dbReference>
<evidence type="ECO:0000313" key="6">
    <source>
        <dbReference type="EMBL" id="SMX51062.1"/>
    </source>
</evidence>
<dbReference type="FunFam" id="1.10.10.10:FF:000056">
    <property type="entry name" value="IclR family transcriptional regulator"/>
    <property type="match status" value="1"/>
</dbReference>
<accession>A0A238L9L9</accession>
<keyword evidence="3" id="KW-0804">Transcription</keyword>
<evidence type="ECO:0000256" key="1">
    <source>
        <dbReference type="ARBA" id="ARBA00023015"/>
    </source>
</evidence>
<dbReference type="InterPro" id="IPR036390">
    <property type="entry name" value="WH_DNA-bd_sf"/>
</dbReference>
<protein>
    <submittedName>
        <fullName evidence="6">Glycerol operon regulatory protein</fullName>
    </submittedName>
</protein>
<dbReference type="PROSITE" id="PS51078">
    <property type="entry name" value="ICLR_ED"/>
    <property type="match status" value="1"/>
</dbReference>
<dbReference type="SUPFAM" id="SSF55781">
    <property type="entry name" value="GAF domain-like"/>
    <property type="match status" value="1"/>
</dbReference>
<dbReference type="GO" id="GO:0003677">
    <property type="term" value="F:DNA binding"/>
    <property type="evidence" value="ECO:0007669"/>
    <property type="project" value="UniProtKB-KW"/>
</dbReference>
<feature type="domain" description="IclR-ED" evidence="5">
    <location>
        <begin position="84"/>
        <end position="263"/>
    </location>
</feature>
<dbReference type="PROSITE" id="PS51077">
    <property type="entry name" value="HTH_ICLR"/>
    <property type="match status" value="1"/>
</dbReference>
<dbReference type="Pfam" id="PF01614">
    <property type="entry name" value="IclR_C"/>
    <property type="match status" value="1"/>
</dbReference>
<dbReference type="PANTHER" id="PTHR30136">
    <property type="entry name" value="HELIX-TURN-HELIX TRANSCRIPTIONAL REGULATOR, ICLR FAMILY"/>
    <property type="match status" value="1"/>
</dbReference>
<evidence type="ECO:0000256" key="3">
    <source>
        <dbReference type="ARBA" id="ARBA00023163"/>
    </source>
</evidence>
<dbReference type="GO" id="GO:0045892">
    <property type="term" value="P:negative regulation of DNA-templated transcription"/>
    <property type="evidence" value="ECO:0007669"/>
    <property type="project" value="TreeGrafter"/>
</dbReference>
<dbReference type="InterPro" id="IPR005471">
    <property type="entry name" value="Tscrpt_reg_IclR_N"/>
</dbReference>
<evidence type="ECO:0000313" key="7">
    <source>
        <dbReference type="Proteomes" id="UP000202922"/>
    </source>
</evidence>
<dbReference type="Proteomes" id="UP000202922">
    <property type="component" value="Unassembled WGS sequence"/>
</dbReference>
<dbReference type="AlphaFoldDB" id="A0A238L9L9"/>
<dbReference type="Pfam" id="PF09339">
    <property type="entry name" value="HTH_IclR"/>
    <property type="match status" value="1"/>
</dbReference>
<organism evidence="6 7">
    <name type="scientific">Actibacterium lipolyticum</name>
    <dbReference type="NCBI Taxonomy" id="1524263"/>
    <lineage>
        <taxon>Bacteria</taxon>
        <taxon>Pseudomonadati</taxon>
        <taxon>Pseudomonadota</taxon>
        <taxon>Alphaproteobacteria</taxon>
        <taxon>Rhodobacterales</taxon>
        <taxon>Roseobacteraceae</taxon>
        <taxon>Actibacterium</taxon>
    </lineage>
</organism>
<dbReference type="InterPro" id="IPR050707">
    <property type="entry name" value="HTH_MetabolicPath_Reg"/>
</dbReference>
<evidence type="ECO:0000259" key="5">
    <source>
        <dbReference type="PROSITE" id="PS51078"/>
    </source>
</evidence>
<dbReference type="RefSeq" id="WP_093968765.1">
    <property type="nucleotide sequence ID" value="NZ_FXYE01000004.1"/>
</dbReference>
<gene>
    <name evidence="6" type="primary">gylR_2</name>
    <name evidence="6" type="ORF">COL8621_03592</name>
</gene>
<proteinExistence type="predicted"/>
<evidence type="ECO:0000256" key="2">
    <source>
        <dbReference type="ARBA" id="ARBA00023125"/>
    </source>
</evidence>
<reference evidence="7" key="1">
    <citation type="submission" date="2017-05" db="EMBL/GenBank/DDBJ databases">
        <authorList>
            <person name="Rodrigo-Torres L."/>
            <person name="Arahal R. D."/>
            <person name="Lucena T."/>
        </authorList>
    </citation>
    <scope>NUCLEOTIDE SEQUENCE [LARGE SCALE GENOMIC DNA]</scope>
    <source>
        <strain evidence="7">CECT 8621</strain>
    </source>
</reference>
<keyword evidence="7" id="KW-1185">Reference proteome</keyword>
<dbReference type="EMBL" id="FXYE01000004">
    <property type="protein sequence ID" value="SMX51062.1"/>
    <property type="molecule type" value="Genomic_DNA"/>
</dbReference>
<evidence type="ECO:0000259" key="4">
    <source>
        <dbReference type="PROSITE" id="PS51077"/>
    </source>
</evidence>
<name>A0A238L9L9_9RHOB</name>
<dbReference type="InterPro" id="IPR014757">
    <property type="entry name" value="Tscrpt_reg_IclR_C"/>
</dbReference>
<dbReference type="InterPro" id="IPR036388">
    <property type="entry name" value="WH-like_DNA-bd_sf"/>
</dbReference>